<dbReference type="Proteomes" id="UP000011864">
    <property type="component" value="Chromosome"/>
</dbReference>
<keyword evidence="2" id="KW-1185">Reference proteome</keyword>
<dbReference type="HOGENOM" id="CLU_3120830_0_0_6"/>
<reference evidence="1 2" key="1">
    <citation type="journal article" date="2013" name="Genome Announc.">
        <title>Complete Genome Sequence of Glaciecola psychrophila Strain 170T.</title>
        <authorList>
            <person name="Yin J."/>
            <person name="Chen J."/>
            <person name="Liu G."/>
            <person name="Yu Y."/>
            <person name="Song L."/>
            <person name="Wang X."/>
            <person name="Qu X."/>
        </authorList>
    </citation>
    <scope>NUCLEOTIDE SEQUENCE [LARGE SCALE GENOMIC DNA]</scope>
    <source>
        <strain evidence="1 2">170</strain>
    </source>
</reference>
<protein>
    <submittedName>
        <fullName evidence="1">Uncharacterized protein</fullName>
    </submittedName>
</protein>
<dbReference type="AlphaFoldDB" id="M4RK69"/>
<gene>
    <name evidence="1" type="ORF">C427_1847</name>
</gene>
<sequence>MAPDFTQRPDKAVSYFAQMTSCHLPQNKPIFFEILKMEIAVAVFLGWLCH</sequence>
<dbReference type="KEGG" id="gps:C427_1847"/>
<dbReference type="PATRIC" id="fig|1129794.4.peg.1827"/>
<accession>M4RK69</accession>
<proteinExistence type="predicted"/>
<dbReference type="EMBL" id="CP003837">
    <property type="protein sequence ID" value="AGH43956.1"/>
    <property type="molecule type" value="Genomic_DNA"/>
</dbReference>
<evidence type="ECO:0000313" key="2">
    <source>
        <dbReference type="Proteomes" id="UP000011864"/>
    </source>
</evidence>
<organism evidence="1 2">
    <name type="scientific">Paraglaciecola psychrophila 170</name>
    <dbReference type="NCBI Taxonomy" id="1129794"/>
    <lineage>
        <taxon>Bacteria</taxon>
        <taxon>Pseudomonadati</taxon>
        <taxon>Pseudomonadota</taxon>
        <taxon>Gammaproteobacteria</taxon>
        <taxon>Alteromonadales</taxon>
        <taxon>Alteromonadaceae</taxon>
        <taxon>Paraglaciecola</taxon>
    </lineage>
</organism>
<evidence type="ECO:0000313" key="1">
    <source>
        <dbReference type="EMBL" id="AGH43956.1"/>
    </source>
</evidence>
<name>M4RK69_9ALTE</name>